<organism evidence="2 3">
    <name type="scientific">Plakobranchus ocellatus</name>
    <dbReference type="NCBI Taxonomy" id="259542"/>
    <lineage>
        <taxon>Eukaryota</taxon>
        <taxon>Metazoa</taxon>
        <taxon>Spiralia</taxon>
        <taxon>Lophotrochozoa</taxon>
        <taxon>Mollusca</taxon>
        <taxon>Gastropoda</taxon>
        <taxon>Heterobranchia</taxon>
        <taxon>Euthyneura</taxon>
        <taxon>Panpulmonata</taxon>
        <taxon>Sacoglossa</taxon>
        <taxon>Placobranchoidea</taxon>
        <taxon>Plakobranchidae</taxon>
        <taxon>Plakobranchus</taxon>
    </lineage>
</organism>
<dbReference type="GO" id="GO:0000127">
    <property type="term" value="C:transcription factor TFIIIC complex"/>
    <property type="evidence" value="ECO:0007669"/>
    <property type="project" value="InterPro"/>
</dbReference>
<feature type="region of interest" description="Disordered" evidence="1">
    <location>
        <begin position="49"/>
        <end position="68"/>
    </location>
</feature>
<sequence>MEWGKLVYLSKLAQVLKVGYAWRRLVTRQHARPWLVEVPDAGWEGDIVTGGGSSKGASSSVGSASRPPPTTVIYQVRPWRHFHGRRLDLGGLRRVLERVLSDVMARPGQRVAALCDQLNPHILPVVTLDALEILEEIGCIRFVSLQARPKLDMFSNRSRKMSLCSQSDTSPVDMAVDVPVATPLRFASFIQAVRKHYTSPVDMAVDVPVATPLRFASFIQAVRKHCEPQHSPLAD</sequence>
<feature type="compositionally biased region" description="Low complexity" evidence="1">
    <location>
        <begin position="55"/>
        <end position="65"/>
    </location>
</feature>
<dbReference type="Proteomes" id="UP000735302">
    <property type="component" value="Unassembled WGS sequence"/>
</dbReference>
<evidence type="ECO:0000256" key="1">
    <source>
        <dbReference type="SAM" id="MobiDB-lite"/>
    </source>
</evidence>
<gene>
    <name evidence="2" type="ORF">PoB_000383900</name>
</gene>
<evidence type="ECO:0000313" key="3">
    <source>
        <dbReference type="Proteomes" id="UP000735302"/>
    </source>
</evidence>
<dbReference type="GO" id="GO:0006384">
    <property type="term" value="P:transcription initiation at RNA polymerase III promoter"/>
    <property type="evidence" value="ECO:0007669"/>
    <property type="project" value="InterPro"/>
</dbReference>
<proteinExistence type="predicted"/>
<dbReference type="InterPro" id="IPR044210">
    <property type="entry name" value="Tfc3-like"/>
</dbReference>
<dbReference type="EMBL" id="BLXT01000469">
    <property type="protein sequence ID" value="GFN77333.1"/>
    <property type="molecule type" value="Genomic_DNA"/>
</dbReference>
<evidence type="ECO:0000313" key="2">
    <source>
        <dbReference type="EMBL" id="GFN77333.1"/>
    </source>
</evidence>
<dbReference type="GO" id="GO:0003677">
    <property type="term" value="F:DNA binding"/>
    <property type="evidence" value="ECO:0007669"/>
    <property type="project" value="InterPro"/>
</dbReference>
<dbReference type="AlphaFoldDB" id="A0AAV3Y5I0"/>
<dbReference type="GO" id="GO:0042791">
    <property type="term" value="P:5S class rRNA transcription by RNA polymerase III"/>
    <property type="evidence" value="ECO:0007669"/>
    <property type="project" value="TreeGrafter"/>
</dbReference>
<keyword evidence="3" id="KW-1185">Reference proteome</keyword>
<protein>
    <submittedName>
        <fullName evidence="2">General transcription factor 3c polypeptide</fullName>
    </submittedName>
</protein>
<reference evidence="2 3" key="1">
    <citation type="journal article" date="2021" name="Elife">
        <title>Chloroplast acquisition without the gene transfer in kleptoplastic sea slugs, Plakobranchus ocellatus.</title>
        <authorList>
            <person name="Maeda T."/>
            <person name="Takahashi S."/>
            <person name="Yoshida T."/>
            <person name="Shimamura S."/>
            <person name="Takaki Y."/>
            <person name="Nagai Y."/>
            <person name="Toyoda A."/>
            <person name="Suzuki Y."/>
            <person name="Arimoto A."/>
            <person name="Ishii H."/>
            <person name="Satoh N."/>
            <person name="Nishiyama T."/>
            <person name="Hasebe M."/>
            <person name="Maruyama T."/>
            <person name="Minagawa J."/>
            <person name="Obokata J."/>
            <person name="Shigenobu S."/>
        </authorList>
    </citation>
    <scope>NUCLEOTIDE SEQUENCE [LARGE SCALE GENOMIC DNA]</scope>
</reference>
<accession>A0AAV3Y5I0</accession>
<name>A0AAV3Y5I0_9GAST</name>
<dbReference type="PANTHER" id="PTHR15180">
    <property type="entry name" value="GENERAL TRANSCRIPTION FACTOR 3C POLYPEPTIDE 1"/>
    <property type="match status" value="1"/>
</dbReference>
<dbReference type="PANTHER" id="PTHR15180:SF1">
    <property type="entry name" value="GENERAL TRANSCRIPTION FACTOR 3C POLYPEPTIDE 1"/>
    <property type="match status" value="1"/>
</dbReference>
<comment type="caution">
    <text evidence="2">The sequence shown here is derived from an EMBL/GenBank/DDBJ whole genome shotgun (WGS) entry which is preliminary data.</text>
</comment>